<evidence type="ECO:0000313" key="11">
    <source>
        <dbReference type="Proteomes" id="UP001185092"/>
    </source>
</evidence>
<dbReference type="InterPro" id="IPR005101">
    <property type="entry name" value="Cryptochr/Photolyase_FAD-bd"/>
</dbReference>
<dbReference type="Proteomes" id="UP001185092">
    <property type="component" value="Unassembled WGS sequence"/>
</dbReference>
<evidence type="ECO:0000256" key="1">
    <source>
        <dbReference type="ARBA" id="ARBA00005862"/>
    </source>
</evidence>
<comment type="function">
    <text evidence="8">May have a photoreceptor function.</text>
</comment>
<comment type="caution">
    <text evidence="10">The sequence shown here is derived from an EMBL/GenBank/DDBJ whole genome shotgun (WGS) entry which is preliminary data.</text>
</comment>
<dbReference type="PROSITE" id="PS51645">
    <property type="entry name" value="PHR_CRY_ALPHA_BETA"/>
    <property type="match status" value="1"/>
</dbReference>
<dbReference type="PANTHER" id="PTHR11455">
    <property type="entry name" value="CRYPTOCHROME"/>
    <property type="match status" value="1"/>
</dbReference>
<evidence type="ECO:0000256" key="3">
    <source>
        <dbReference type="ARBA" id="ARBA00022630"/>
    </source>
</evidence>
<sequence length="433" mass="51100">MQKQKTALVWFTNNLRVHDNKALKDASQYDRVIGLYCFDQTLFESTQFGLKKIEKYRAKFLMETVKNLKSNLNTLNIPLFILYGRPSYLVNEFCLTHNVDALFFQKEYTFEEVKIIDEIKSSLPSNVKINEYNQQFLLDPDDIPFETDSLPEIFTVFRRSIEAKCEVKLLNEIPSMPESNLMADKCDVEQIEDLGFKAFNIPYHSAFQFKGGETSGINRLIDYFYKTKSLQVYKYTRNGFIGDNYSSKFSPWLANGSLSARKIYWEVKKFESEYGANESTYWLIFELYWRDYFKHLAIKHQNDLFKIGGFKHKKYDWKQDPVLIDQWINGKTADPFVNANMVELHQTGWMSNRGRQNVASYFAKDLKLDWRIGASYFESLLIDYDVHSNYGNWQYVSGVGNDPRDRKFNVKLQAERYDKNGKFQKLWLQPSLF</sequence>
<dbReference type="InterPro" id="IPR006050">
    <property type="entry name" value="DNA_photolyase_N"/>
</dbReference>
<organism evidence="10 11">
    <name type="scientific">Aureibacter tunicatorum</name>
    <dbReference type="NCBI Taxonomy" id="866807"/>
    <lineage>
        <taxon>Bacteria</taxon>
        <taxon>Pseudomonadati</taxon>
        <taxon>Bacteroidota</taxon>
        <taxon>Cytophagia</taxon>
        <taxon>Cytophagales</taxon>
        <taxon>Persicobacteraceae</taxon>
        <taxon>Aureibacter</taxon>
    </lineage>
</organism>
<dbReference type="GO" id="GO:0071949">
    <property type="term" value="F:FAD binding"/>
    <property type="evidence" value="ECO:0007669"/>
    <property type="project" value="TreeGrafter"/>
</dbReference>
<feature type="site" description="Electron transfer via tryptophanyl radical" evidence="7">
    <location>
        <position position="370"/>
    </location>
</feature>
<dbReference type="Gene3D" id="1.25.40.80">
    <property type="match status" value="1"/>
</dbReference>
<evidence type="ECO:0000256" key="8">
    <source>
        <dbReference type="RuleBase" id="RU367151"/>
    </source>
</evidence>
<evidence type="ECO:0000256" key="6">
    <source>
        <dbReference type="PIRSR" id="PIRSR602081-1"/>
    </source>
</evidence>
<gene>
    <name evidence="10" type="ORF">HNQ88_000809</name>
</gene>
<dbReference type="InterPro" id="IPR014133">
    <property type="entry name" value="Cry_DASH"/>
</dbReference>
<feature type="domain" description="Photolyase/cryptochrome alpha/beta" evidence="9">
    <location>
        <begin position="5"/>
        <end position="137"/>
    </location>
</feature>
<proteinExistence type="inferred from homology"/>
<dbReference type="PRINTS" id="PR00147">
    <property type="entry name" value="DNAPHOTLYASE"/>
</dbReference>
<dbReference type="GO" id="GO:0000719">
    <property type="term" value="P:photoreactive repair"/>
    <property type="evidence" value="ECO:0007669"/>
    <property type="project" value="TreeGrafter"/>
</dbReference>
<comment type="cofactor">
    <cofactor evidence="6 8">
        <name>FAD</name>
        <dbReference type="ChEBI" id="CHEBI:57692"/>
    </cofactor>
    <text evidence="6 8">Binds 1 FAD per subunit.</text>
</comment>
<dbReference type="InterPro" id="IPR014729">
    <property type="entry name" value="Rossmann-like_a/b/a_fold"/>
</dbReference>
<dbReference type="AlphaFoldDB" id="A0AAE3XKT6"/>
<keyword evidence="10" id="KW-0456">Lyase</keyword>
<feature type="binding site" evidence="6">
    <location>
        <begin position="286"/>
        <end position="293"/>
    </location>
    <ligand>
        <name>FAD</name>
        <dbReference type="ChEBI" id="CHEBI:57692"/>
    </ligand>
</feature>
<dbReference type="InterPro" id="IPR036155">
    <property type="entry name" value="Crypto/Photolyase_N_sf"/>
</dbReference>
<dbReference type="GO" id="GO:0003904">
    <property type="term" value="F:deoxyribodipyrimidine photo-lyase activity"/>
    <property type="evidence" value="ECO:0007669"/>
    <property type="project" value="TreeGrafter"/>
</dbReference>
<evidence type="ECO:0000313" key="10">
    <source>
        <dbReference type="EMBL" id="MDR6237833.1"/>
    </source>
</evidence>
<dbReference type="EMBL" id="JAVDQD010000001">
    <property type="protein sequence ID" value="MDR6237833.1"/>
    <property type="molecule type" value="Genomic_DNA"/>
</dbReference>
<comment type="cofactor">
    <cofactor evidence="8">
        <name>(6R)-5,10-methylene-5,6,7,8-tetrahydrofolate</name>
        <dbReference type="ChEBI" id="CHEBI:15636"/>
    </cofactor>
    <text evidence="8">Binds 1 5,10-methenyltetrahydrofolate (MTHF) per subunit.</text>
</comment>
<keyword evidence="3 6" id="KW-0285">Flavoprotein</keyword>
<dbReference type="Gene3D" id="3.40.50.620">
    <property type="entry name" value="HUPs"/>
    <property type="match status" value="1"/>
</dbReference>
<keyword evidence="5 8" id="KW-0157">Chromophore</keyword>
<accession>A0AAE3XKT6</accession>
<feature type="site" description="Electron transfer via tryptophanyl radical" evidence="7">
    <location>
        <position position="393"/>
    </location>
</feature>
<comment type="similarity">
    <text evidence="1 8">Belongs to the DNA photolyase class-1 family.</text>
</comment>
<evidence type="ECO:0000256" key="2">
    <source>
        <dbReference type="ARBA" id="ARBA00017881"/>
    </source>
</evidence>
<evidence type="ECO:0000256" key="5">
    <source>
        <dbReference type="ARBA" id="ARBA00022991"/>
    </source>
</evidence>
<feature type="binding site" evidence="6">
    <location>
        <begin position="383"/>
        <end position="385"/>
    </location>
    <ligand>
        <name>FAD</name>
        <dbReference type="ChEBI" id="CHEBI:57692"/>
    </ligand>
</feature>
<keyword evidence="11" id="KW-1185">Reference proteome</keyword>
<protein>
    <recommendedName>
        <fullName evidence="2 8">Cryptochrome DASH</fullName>
    </recommendedName>
</protein>
<feature type="binding site" evidence="6">
    <location>
        <position position="233"/>
    </location>
    <ligand>
        <name>FAD</name>
        <dbReference type="ChEBI" id="CHEBI:57692"/>
    </ligand>
</feature>
<reference evidence="10" key="1">
    <citation type="submission" date="2023-07" db="EMBL/GenBank/DDBJ databases">
        <title>Genomic Encyclopedia of Type Strains, Phase IV (KMG-IV): sequencing the most valuable type-strain genomes for metagenomic binning, comparative biology and taxonomic classification.</title>
        <authorList>
            <person name="Goeker M."/>
        </authorList>
    </citation>
    <scope>NUCLEOTIDE SEQUENCE</scope>
    <source>
        <strain evidence="10">DSM 26174</strain>
    </source>
</reference>
<dbReference type="PANTHER" id="PTHR11455:SF22">
    <property type="entry name" value="CRYPTOCHROME DASH"/>
    <property type="match status" value="1"/>
</dbReference>
<dbReference type="NCBIfam" id="TIGR02765">
    <property type="entry name" value="crypto_DASH"/>
    <property type="match status" value="1"/>
</dbReference>
<dbReference type="SUPFAM" id="SSF48173">
    <property type="entry name" value="Cryptochrome/photolyase FAD-binding domain"/>
    <property type="match status" value="1"/>
</dbReference>
<dbReference type="SUPFAM" id="SSF52425">
    <property type="entry name" value="Cryptochrome/photolyase, N-terminal domain"/>
    <property type="match status" value="1"/>
</dbReference>
<feature type="binding site" evidence="6">
    <location>
        <begin position="246"/>
        <end position="250"/>
    </location>
    <ligand>
        <name>FAD</name>
        <dbReference type="ChEBI" id="CHEBI:57692"/>
    </ligand>
</feature>
<dbReference type="GO" id="GO:0003677">
    <property type="term" value="F:DNA binding"/>
    <property type="evidence" value="ECO:0007669"/>
    <property type="project" value="TreeGrafter"/>
</dbReference>
<dbReference type="RefSeq" id="WP_309937303.1">
    <property type="nucleotide sequence ID" value="NZ_AP025305.1"/>
</dbReference>
<dbReference type="InterPro" id="IPR002081">
    <property type="entry name" value="Cryptochrome/DNA_photolyase_1"/>
</dbReference>
<dbReference type="Pfam" id="PF00875">
    <property type="entry name" value="DNA_photolyase"/>
    <property type="match status" value="1"/>
</dbReference>
<evidence type="ECO:0000259" key="9">
    <source>
        <dbReference type="PROSITE" id="PS51645"/>
    </source>
</evidence>
<evidence type="ECO:0000256" key="4">
    <source>
        <dbReference type="ARBA" id="ARBA00022827"/>
    </source>
</evidence>
<dbReference type="Gene3D" id="1.10.579.10">
    <property type="entry name" value="DNA Cyclobutane Dipyrimidine Photolyase, subunit A, domain 3"/>
    <property type="match status" value="1"/>
</dbReference>
<keyword evidence="4 6" id="KW-0274">FAD</keyword>
<evidence type="ECO:0000256" key="7">
    <source>
        <dbReference type="PIRSR" id="PIRSR602081-2"/>
    </source>
</evidence>
<feature type="site" description="Electron transfer via tryptophanyl radical" evidence="7">
    <location>
        <position position="317"/>
    </location>
</feature>
<dbReference type="Pfam" id="PF03441">
    <property type="entry name" value="FAD_binding_7"/>
    <property type="match status" value="1"/>
</dbReference>
<name>A0AAE3XKT6_9BACT</name>
<dbReference type="InterPro" id="IPR036134">
    <property type="entry name" value="Crypto/Photolyase_FAD-like_sf"/>
</dbReference>